<reference evidence="3 4" key="1">
    <citation type="submission" date="2024-11" db="EMBL/GenBank/DDBJ databases">
        <title>A near-complete genome assembly of Cinchona calisaya.</title>
        <authorList>
            <person name="Lian D.C."/>
            <person name="Zhao X.W."/>
            <person name="Wei L."/>
        </authorList>
    </citation>
    <scope>NUCLEOTIDE SEQUENCE [LARGE SCALE GENOMIC DNA]</scope>
    <source>
        <tissue evidence="3">Nenye</tissue>
    </source>
</reference>
<dbReference type="AlphaFoldDB" id="A0ABD2ZUX4"/>
<dbReference type="PANTHER" id="PTHR33287">
    <property type="entry name" value="OS03G0453550 PROTEIN"/>
    <property type="match status" value="1"/>
</dbReference>
<keyword evidence="2" id="KW-0472">Membrane</keyword>
<keyword evidence="2" id="KW-1133">Transmembrane helix</keyword>
<gene>
    <name evidence="3" type="ORF">ACH5RR_016095</name>
</gene>
<evidence type="ECO:0008006" key="5">
    <source>
        <dbReference type="Google" id="ProtNLM"/>
    </source>
</evidence>
<feature type="transmembrane region" description="Helical" evidence="2">
    <location>
        <begin position="100"/>
        <end position="122"/>
    </location>
</feature>
<proteinExistence type="predicted"/>
<feature type="transmembrane region" description="Helical" evidence="2">
    <location>
        <begin position="161"/>
        <end position="181"/>
    </location>
</feature>
<evidence type="ECO:0000313" key="4">
    <source>
        <dbReference type="Proteomes" id="UP001630127"/>
    </source>
</evidence>
<evidence type="ECO:0000313" key="3">
    <source>
        <dbReference type="EMBL" id="KAL3523261.1"/>
    </source>
</evidence>
<keyword evidence="4" id="KW-1185">Reference proteome</keyword>
<protein>
    <recommendedName>
        <fullName evidence="5">Transmembrane protein</fullName>
    </recommendedName>
</protein>
<sequence>MADHIEEEGGNGGKPMGDDKMKPGSSSKEGMERVKEADDNLDGVEAIISELSESIEKHKDRIQTLETTVFQLANYYLVFQGVFFTAVFNGSSHIKCRFRYLAFSLSLIAAFLNLIALIVVAWKHQDLLKELDAKEKEWNSLVCAIVNLKPKENEPDWKRNLRFVLLILAMSSLALFAGFNLHGTWKILCYENQQCICSSSECIKLCS</sequence>
<accession>A0ABD2ZUX4</accession>
<feature type="transmembrane region" description="Helical" evidence="2">
    <location>
        <begin position="69"/>
        <end position="88"/>
    </location>
</feature>
<comment type="caution">
    <text evidence="3">The sequence shown here is derived from an EMBL/GenBank/DDBJ whole genome shotgun (WGS) entry which is preliminary data.</text>
</comment>
<dbReference type="EMBL" id="JBJUIK010000007">
    <property type="protein sequence ID" value="KAL3523261.1"/>
    <property type="molecule type" value="Genomic_DNA"/>
</dbReference>
<evidence type="ECO:0000256" key="2">
    <source>
        <dbReference type="SAM" id="Phobius"/>
    </source>
</evidence>
<dbReference type="PANTHER" id="PTHR33287:SF2">
    <property type="entry name" value="TRANSMEMBRANE PROTEIN"/>
    <property type="match status" value="1"/>
</dbReference>
<keyword evidence="2" id="KW-0812">Transmembrane</keyword>
<dbReference type="Proteomes" id="UP001630127">
    <property type="component" value="Unassembled WGS sequence"/>
</dbReference>
<feature type="region of interest" description="Disordered" evidence="1">
    <location>
        <begin position="1"/>
        <end position="36"/>
    </location>
</feature>
<evidence type="ECO:0000256" key="1">
    <source>
        <dbReference type="SAM" id="MobiDB-lite"/>
    </source>
</evidence>
<organism evidence="3 4">
    <name type="scientific">Cinchona calisaya</name>
    <dbReference type="NCBI Taxonomy" id="153742"/>
    <lineage>
        <taxon>Eukaryota</taxon>
        <taxon>Viridiplantae</taxon>
        <taxon>Streptophyta</taxon>
        <taxon>Embryophyta</taxon>
        <taxon>Tracheophyta</taxon>
        <taxon>Spermatophyta</taxon>
        <taxon>Magnoliopsida</taxon>
        <taxon>eudicotyledons</taxon>
        <taxon>Gunneridae</taxon>
        <taxon>Pentapetalae</taxon>
        <taxon>asterids</taxon>
        <taxon>lamiids</taxon>
        <taxon>Gentianales</taxon>
        <taxon>Rubiaceae</taxon>
        <taxon>Cinchonoideae</taxon>
        <taxon>Cinchoneae</taxon>
        <taxon>Cinchona</taxon>
    </lineage>
</organism>
<name>A0ABD2ZUX4_9GENT</name>